<dbReference type="HOGENOM" id="CLU_130038_3_0_1"/>
<comment type="subcellular location">
    <subcellularLocation>
        <location evidence="1">Nucleus</location>
    </subcellularLocation>
</comment>
<dbReference type="PANTHER" id="PTHR20648">
    <property type="entry name" value="ELONGIN-C"/>
    <property type="match status" value="1"/>
</dbReference>
<dbReference type="GO" id="GO:0005634">
    <property type="term" value="C:nucleus"/>
    <property type="evidence" value="ECO:0007669"/>
    <property type="project" value="UniProtKB-SubCell"/>
</dbReference>
<evidence type="ECO:0000259" key="5">
    <source>
        <dbReference type="Pfam" id="PF03931"/>
    </source>
</evidence>
<dbReference type="STRING" id="1071380.I2GUN7"/>
<organism evidence="6 7">
    <name type="scientific">Henningerozyma blattae (strain ATCC 34711 / CBS 6284 / DSM 70876 / NBRC 10599 / NRRL Y-10934 / UCD 77-7)</name>
    <name type="common">Yeast</name>
    <name type="synonym">Tetrapisispora blattae</name>
    <dbReference type="NCBI Taxonomy" id="1071380"/>
    <lineage>
        <taxon>Eukaryota</taxon>
        <taxon>Fungi</taxon>
        <taxon>Dikarya</taxon>
        <taxon>Ascomycota</taxon>
        <taxon>Saccharomycotina</taxon>
        <taxon>Saccharomycetes</taxon>
        <taxon>Saccharomycetales</taxon>
        <taxon>Saccharomycetaceae</taxon>
        <taxon>Henningerozyma</taxon>
    </lineage>
</organism>
<dbReference type="OrthoDB" id="249087at2759"/>
<protein>
    <recommendedName>
        <fullName evidence="3">Elongin-C</fullName>
    </recommendedName>
</protein>
<gene>
    <name evidence="6" type="primary">TBLA0A00390</name>
    <name evidence="6" type="ORF">TBLA_0A00390</name>
</gene>
<dbReference type="InParanoid" id="I2GUN7"/>
<name>I2GUN7_HENB6</name>
<dbReference type="FunCoup" id="I2GUN7">
    <property type="interactions" value="703"/>
</dbReference>
<evidence type="ECO:0000256" key="3">
    <source>
        <dbReference type="ARBA" id="ARBA00021347"/>
    </source>
</evidence>
<dbReference type="InterPro" id="IPR011333">
    <property type="entry name" value="SKP1/BTB/POZ_sf"/>
</dbReference>
<dbReference type="EMBL" id="HE806316">
    <property type="protein sequence ID" value="CCH57839.1"/>
    <property type="molecule type" value="Genomic_DNA"/>
</dbReference>
<dbReference type="AlphaFoldDB" id="I2GUN7"/>
<keyword evidence="7" id="KW-1185">Reference proteome</keyword>
<sequence>MSDKEVILISKEGISHPVKYEVCTISSTIRKILQEKFQEGISFEIELKQFNDEIIKKVIEYMEYKYRGDEEEEEFEVATDMSLELLIAADYLDI</sequence>
<dbReference type="SMART" id="SM00512">
    <property type="entry name" value="Skp1"/>
    <property type="match status" value="1"/>
</dbReference>
<evidence type="ECO:0000256" key="2">
    <source>
        <dbReference type="ARBA" id="ARBA00009993"/>
    </source>
</evidence>
<accession>I2GUN7</accession>
<dbReference type="GO" id="GO:0006511">
    <property type="term" value="P:ubiquitin-dependent protein catabolic process"/>
    <property type="evidence" value="ECO:0007669"/>
    <property type="project" value="InterPro"/>
</dbReference>
<dbReference type="RefSeq" id="XP_004177358.1">
    <property type="nucleotide sequence ID" value="XM_004177310.1"/>
</dbReference>
<dbReference type="FunFam" id="3.30.710.10:FF:000035">
    <property type="entry name" value="Elongin C transcription elongation factor"/>
    <property type="match status" value="1"/>
</dbReference>
<keyword evidence="4" id="KW-0539">Nucleus</keyword>
<evidence type="ECO:0000313" key="6">
    <source>
        <dbReference type="EMBL" id="CCH57839.1"/>
    </source>
</evidence>
<dbReference type="SUPFAM" id="SSF54695">
    <property type="entry name" value="POZ domain"/>
    <property type="match status" value="1"/>
</dbReference>
<dbReference type="InterPro" id="IPR016073">
    <property type="entry name" value="Skp1_comp_POZ"/>
</dbReference>
<dbReference type="KEGG" id="tbl:TBLA_0A00390"/>
<dbReference type="Proteomes" id="UP000002866">
    <property type="component" value="Chromosome 1"/>
</dbReference>
<evidence type="ECO:0000313" key="7">
    <source>
        <dbReference type="Proteomes" id="UP000002866"/>
    </source>
</evidence>
<dbReference type="GeneID" id="14493206"/>
<proteinExistence type="inferred from homology"/>
<evidence type="ECO:0000256" key="4">
    <source>
        <dbReference type="ARBA" id="ARBA00023242"/>
    </source>
</evidence>
<dbReference type="Pfam" id="PF03931">
    <property type="entry name" value="Skp1_POZ"/>
    <property type="match status" value="1"/>
</dbReference>
<feature type="domain" description="SKP1 component POZ" evidence="5">
    <location>
        <begin position="6"/>
        <end position="65"/>
    </location>
</feature>
<dbReference type="OMA" id="RRGNIMD"/>
<comment type="similarity">
    <text evidence="2">Belongs to the SKP1 family.</text>
</comment>
<dbReference type="Gene3D" id="3.30.710.10">
    <property type="entry name" value="Potassium Channel Kv1.1, Chain A"/>
    <property type="match status" value="1"/>
</dbReference>
<dbReference type="InterPro" id="IPR039948">
    <property type="entry name" value="ELC1"/>
</dbReference>
<dbReference type="eggNOG" id="KOG3473">
    <property type="taxonomic scope" value="Eukaryota"/>
</dbReference>
<dbReference type="InterPro" id="IPR001232">
    <property type="entry name" value="SKP1-like"/>
</dbReference>
<evidence type="ECO:0000256" key="1">
    <source>
        <dbReference type="ARBA" id="ARBA00004123"/>
    </source>
</evidence>
<reference evidence="6 7" key="1">
    <citation type="journal article" date="2011" name="Proc. Natl. Acad. Sci. U.S.A.">
        <title>Evolutionary erosion of yeast sex chromosomes by mating-type switching accidents.</title>
        <authorList>
            <person name="Gordon J.L."/>
            <person name="Armisen D."/>
            <person name="Proux-Wera E."/>
            <person name="Oheigeartaigh S.S."/>
            <person name="Byrne K.P."/>
            <person name="Wolfe K.H."/>
        </authorList>
    </citation>
    <scope>NUCLEOTIDE SEQUENCE [LARGE SCALE GENOMIC DNA]</scope>
    <source>
        <strain evidence="7">ATCC 34711 / CBS 6284 / DSM 70876 / NBRC 10599 / NRRL Y-10934 / UCD 77-7</strain>
    </source>
</reference>